<dbReference type="Proteomes" id="UP001281761">
    <property type="component" value="Unassembled WGS sequence"/>
</dbReference>
<organism evidence="1 2">
    <name type="scientific">Blattamonas nauphoetae</name>
    <dbReference type="NCBI Taxonomy" id="2049346"/>
    <lineage>
        <taxon>Eukaryota</taxon>
        <taxon>Metamonada</taxon>
        <taxon>Preaxostyla</taxon>
        <taxon>Oxymonadida</taxon>
        <taxon>Blattamonas</taxon>
    </lineage>
</organism>
<dbReference type="PANTHER" id="PTHR11319">
    <property type="entry name" value="G PROTEIN-COUPLED RECEPTOR-RELATED"/>
    <property type="match status" value="1"/>
</dbReference>
<dbReference type="SUPFAM" id="SSF51126">
    <property type="entry name" value="Pectin lyase-like"/>
    <property type="match status" value="2"/>
</dbReference>
<accession>A0ABQ9XZ58</accession>
<dbReference type="PANTHER" id="PTHR11319:SF35">
    <property type="entry name" value="OUTER MEMBRANE PROTEIN PMPC-RELATED"/>
    <property type="match status" value="1"/>
</dbReference>
<gene>
    <name evidence="1" type="ORF">BLNAU_8246</name>
</gene>
<dbReference type="InterPro" id="IPR011050">
    <property type="entry name" value="Pectin_lyase_fold/virulence"/>
</dbReference>
<reference evidence="1 2" key="1">
    <citation type="journal article" date="2022" name="bioRxiv">
        <title>Genomics of Preaxostyla Flagellates Illuminates Evolutionary Transitions and the Path Towards Mitochondrial Loss.</title>
        <authorList>
            <person name="Novak L.V.F."/>
            <person name="Treitli S.C."/>
            <person name="Pyrih J."/>
            <person name="Halakuc P."/>
            <person name="Pipaliya S.V."/>
            <person name="Vacek V."/>
            <person name="Brzon O."/>
            <person name="Soukal P."/>
            <person name="Eme L."/>
            <person name="Dacks J.B."/>
            <person name="Karnkowska A."/>
            <person name="Elias M."/>
            <person name="Hampl V."/>
        </authorList>
    </citation>
    <scope>NUCLEOTIDE SEQUENCE [LARGE SCALE GENOMIC DNA]</scope>
    <source>
        <strain evidence="1">NAU3</strain>
        <tissue evidence="1">Gut</tissue>
    </source>
</reference>
<dbReference type="EMBL" id="JARBJD010000052">
    <property type="protein sequence ID" value="KAK2956793.1"/>
    <property type="molecule type" value="Genomic_DNA"/>
</dbReference>
<comment type="caution">
    <text evidence="1">The sequence shown here is derived from an EMBL/GenBank/DDBJ whole genome shotgun (WGS) entry which is preliminary data.</text>
</comment>
<proteinExistence type="predicted"/>
<evidence type="ECO:0000313" key="1">
    <source>
        <dbReference type="EMBL" id="KAK2956793.1"/>
    </source>
</evidence>
<name>A0ABQ9XZ58_9EUKA</name>
<sequence length="2047" mass="214154">MPTPSLVTSISSESTVTFSSSSLSNMDVSAESPLFISTTVSNVTLLNMNIANISTSYSPLHRSISARPGNVSIVGTYVKDSHNVLTGGLFPAMSRFSSFFMANTSILRCLTNTDATTEDNHSMSRTVLTASHTFINCTWTNVASTANGGAIHADDVGSLSLSSCTFRKCGCSHDTTNVYGGSVYFNGFAAHALIVNMTVFDQSTSLYRAGACAFWNASKLSVTHTNCTRNTAENAIPTLHVRFTPENSILSNLRFEDGFTAGSLGTSGAIDFDVILADITHSNILFNSNTAQAGGAILYSTTSGTPVINWFSCIFFNNTATAVRPIADDPANSCVAGNDLFFWRDTEEWNNTLAHPGAFTNCFSNSEDPKIVINTGSTHTHHTIRFSSGRLLSSVFRKPSLIVSVRTEASDQAGCGMNYFLPCKTLGYAMDKQLSSSTDKALVEAGLFAETTSFTANTNTITISSFGNENPIFDLSALTDTFMTITNGFNLDLKFLSFIVASQTVVRHIGTGIVMINSCSFLGGESGDTTVLDLISTTTGWLSVTKTHFSSLKVGTGALLRWETAGSVTLTDLFFINLETTQPAPFTITPAASLSLSGLCFEKCVGASFSDLFVEQTALSQISGIPASLSTSASPRASQKDGQELIQRPAYQISVDGSAGLDEPFCWMPTKKCRSVGRLVARLGSDFEGEILVAIGESVETGIVLDQTHNLVVTGVSGTDSIIQLETSANSLLIVPSTSTLSLVNLKLSLPSSQSSSPVISSSGSLSITLVTFALSSQHTDLSASIFSVMSGTTSLTSCNVDGNDKPIGSFISQIGGLIDVESSNFSNLKMKSSFVAGGGNMVMKGNSFSSLVDSTYSGSANVMRITIEAGQKLEITKTDAKSTEFVLCSSVGNGGALNIALLSSGTLTISHTSFMSCSSARNGGALFVDLSASTSTSTSFSSLSFGSGSDSNTADLGKKVFVKSTNLKTDAEGVLIGLKSILSGSLVTTAEKNEYFGNNTSPESLLFFWYPHIPSSGAVHVHNLGEDHANCGRFELACQSLSHSFTSLKATRTITLDSSLQVSSSLPTLTESLTIAALAGSPQTLTLASGVCFTVSSGTLSFSSLSIELAELSTTLFVVAGGSIAMDSTCTLVNPSSTTHTSSLFSLSSGTLKLDATSLDYSNKFVSSQPLFSQTGGSLALSGMSIESVTRSSGDGSVISSTISSGSLSIASCSILSCSATGNGGALNIALLSFGTLTISHTSFKSCSSARNGGALFVDLSASTSTSTSFSSLSFGSGSDSNTADLGKKVFVKSTNLKTDAEGVLIGLKSILSGSLVTTAEKNEYFGNNTSPESLLFFWYPHIPSSGAVHVHNLGQDHANCGRFELACQSLSHSFASLKSTRTVTLDSSLQVSSSLPTLTESLTIAALAGSPQTLTLASGVCFTVSSGTLRFESLILTLPVLSTSLFHLQGGSLVMDWTSTLWNPSSTTHTSSLFSLSSGTITLDTATLDFSSRFVSSHSLFSQTGGSLALSGMSIENMTRSSCAGSVISSTISSGSLSIASCSISSCICSSGNGGALNIALLSSGTLTISDTSFQSCSSAGNGGAIWIDASSSLGSHSLSLLSLSFGRNNDANSCGMDKSGRDVFVVGGRLGEIISKEKWKGTFETAPEWTLVGLDGTSGETVDLAAMLRQTVLSVGKEGNDEEGDGTIDTPFLTLHKGMEKGMDAGEEMIWIEIVESARIGKRIVMTGGARRTCRISGRGEGSKMMCSISDGSDKTEGQIVVCGHTLSIGGVEIQMKAGNGTVLVVRREGRVGLSNCVVSGERGQKTGLIRVVTEGEATMSEMTARDVWMGGKASMVEMAGGRVWMEVNAFSDVSVVGGAVLCGRVSGGMEVRKTSFSGCRGERFGSVVRVRAAGSSIVLSECTFRDCWSGVHFGEIETTMKKVGGGCVFVWMERKKGRKLESVDLSGTEFTNCILENTNPNMESTVSGRECVGGSGFLIVGGRGHRVDLSGMSVSDCVCRNVELLGKGGFSGGVVGWVEKPVQTDRRRMNVRGSEVGMVEIEK</sequence>
<protein>
    <submittedName>
        <fullName evidence="1">Uncharacterized protein</fullName>
    </submittedName>
</protein>
<evidence type="ECO:0000313" key="2">
    <source>
        <dbReference type="Proteomes" id="UP001281761"/>
    </source>
</evidence>
<keyword evidence="2" id="KW-1185">Reference proteome</keyword>